<dbReference type="Gene3D" id="3.60.10.10">
    <property type="entry name" value="Endonuclease/exonuclease/phosphatase"/>
    <property type="match status" value="1"/>
</dbReference>
<comment type="caution">
    <text evidence="2">The sequence shown here is derived from an EMBL/GenBank/DDBJ whole genome shotgun (WGS) entry which is preliminary data.</text>
</comment>
<proteinExistence type="predicted"/>
<dbReference type="CDD" id="cd22744">
    <property type="entry name" value="OTU"/>
    <property type="match status" value="1"/>
</dbReference>
<dbReference type="SUPFAM" id="SSF54001">
    <property type="entry name" value="Cysteine proteinases"/>
    <property type="match status" value="1"/>
</dbReference>
<dbReference type="InterPro" id="IPR038765">
    <property type="entry name" value="Papain-like_cys_pep_sf"/>
</dbReference>
<dbReference type="Pfam" id="PF02338">
    <property type="entry name" value="OTU"/>
    <property type="match status" value="1"/>
</dbReference>
<evidence type="ECO:0000313" key="2">
    <source>
        <dbReference type="EMBL" id="KAL1401008.1"/>
    </source>
</evidence>
<evidence type="ECO:0000259" key="1">
    <source>
        <dbReference type="PROSITE" id="PS50802"/>
    </source>
</evidence>
<organism evidence="2 3">
    <name type="scientific">Culex pipiens pipiens</name>
    <name type="common">Northern house mosquito</name>
    <dbReference type="NCBI Taxonomy" id="38569"/>
    <lineage>
        <taxon>Eukaryota</taxon>
        <taxon>Metazoa</taxon>
        <taxon>Ecdysozoa</taxon>
        <taxon>Arthropoda</taxon>
        <taxon>Hexapoda</taxon>
        <taxon>Insecta</taxon>
        <taxon>Pterygota</taxon>
        <taxon>Neoptera</taxon>
        <taxon>Endopterygota</taxon>
        <taxon>Diptera</taxon>
        <taxon>Nematocera</taxon>
        <taxon>Culicoidea</taxon>
        <taxon>Culicidae</taxon>
        <taxon>Culicinae</taxon>
        <taxon>Culicini</taxon>
        <taxon>Culex</taxon>
        <taxon>Culex</taxon>
    </lineage>
</organism>
<evidence type="ECO:0000313" key="3">
    <source>
        <dbReference type="Proteomes" id="UP001562425"/>
    </source>
</evidence>
<feature type="domain" description="OTU" evidence="1">
    <location>
        <begin position="17"/>
        <end position="162"/>
    </location>
</feature>
<dbReference type="EMBL" id="JBEHCU010005072">
    <property type="protein sequence ID" value="KAL1401008.1"/>
    <property type="molecule type" value="Genomic_DNA"/>
</dbReference>
<sequence>MTDTHTDSVQDSAGNLHWLLNIPRDGNCLFGALTHQRHGVTPSNPLFDAYNTSLRKLAVRHLRTHLDQFNHHLEAFAAELVEGEMPIQDRVGVYLDRLETSGYWGGEECLTAISNLFAVRIDVHQTNGTISIVPDIEPTAVYRIFYRGSNQNRNHYDSIICVRPAAMPQNHSDYIAIRASSRTFYAQNPGQEETTQIQSVLQQITGSVPSPTEVNILRWLIAEDIEKRPASFLTNCGIHELEQDNYTLRMRLGRIDGGPATYISLAALLKVRIFSHSIDGSALRYDPAQGGHQSFAHILEDKSTIPYRYLSINFIEEPDSLQPDPYDIAQAVHQNETHSSPKPVPEVITIEETTGLRFATLNVNGCRLPAKRNAIDLYLSSNRIHVAALQEVNLCCSRTSTEHYQWHLGKTRGNQRRGLAVLIRKGARINVTAIDGGGPNVQMLKMSYELMSRHDFSGKESKKVRSLSQTKCSLV</sequence>
<gene>
    <name evidence="2" type="ORF">pipiens_006961</name>
</gene>
<reference evidence="2 3" key="1">
    <citation type="submission" date="2024-05" db="EMBL/GenBank/DDBJ databases">
        <title>Culex pipiens pipiens assembly and annotation.</title>
        <authorList>
            <person name="Alout H."/>
            <person name="Durand T."/>
        </authorList>
    </citation>
    <scope>NUCLEOTIDE SEQUENCE [LARGE SCALE GENOMIC DNA]</scope>
    <source>
        <strain evidence="2">HA-2024</strain>
        <tissue evidence="2">Whole body</tissue>
    </source>
</reference>
<dbReference type="SUPFAM" id="SSF56219">
    <property type="entry name" value="DNase I-like"/>
    <property type="match status" value="1"/>
</dbReference>
<dbReference type="InterPro" id="IPR050704">
    <property type="entry name" value="Peptidase_C85-like"/>
</dbReference>
<dbReference type="PROSITE" id="PS50802">
    <property type="entry name" value="OTU"/>
    <property type="match status" value="1"/>
</dbReference>
<dbReference type="InterPro" id="IPR036691">
    <property type="entry name" value="Endo/exonu/phosph_ase_sf"/>
</dbReference>
<dbReference type="Gene3D" id="3.90.70.80">
    <property type="match status" value="1"/>
</dbReference>
<name>A0ABD1DNC3_CULPP</name>
<protein>
    <recommendedName>
        <fullName evidence="1">OTU domain-containing protein</fullName>
    </recommendedName>
</protein>
<dbReference type="InterPro" id="IPR003323">
    <property type="entry name" value="OTU_dom"/>
</dbReference>
<accession>A0ABD1DNC3</accession>
<dbReference type="PANTHER" id="PTHR12419">
    <property type="entry name" value="OTU DOMAIN CONTAINING PROTEIN"/>
    <property type="match status" value="1"/>
</dbReference>
<dbReference type="AlphaFoldDB" id="A0ABD1DNC3"/>
<dbReference type="Proteomes" id="UP001562425">
    <property type="component" value="Unassembled WGS sequence"/>
</dbReference>
<keyword evidence="3" id="KW-1185">Reference proteome</keyword>